<dbReference type="Proteomes" id="UP001432209">
    <property type="component" value="Chromosome"/>
</dbReference>
<keyword evidence="2" id="KW-1185">Reference proteome</keyword>
<evidence type="ECO:0000313" key="2">
    <source>
        <dbReference type="Proteomes" id="UP001432209"/>
    </source>
</evidence>
<name>A0ABZ2A034_STRNV</name>
<proteinExistence type="predicted"/>
<accession>A0ABZ2A034</accession>
<sequence>MIHWVERDALADGAPVFRPGVPQSRHEGEEFTIRAGLVVVAGGRSSRTAGWLSQLGRMQQDDLARVLAAANTDPVVAEAFFAVLSLNRPPQTLLTPRIATRALRDPSPRV</sequence>
<organism evidence="1 2">
    <name type="scientific">Streptomyces niveus</name>
    <name type="common">Streptomyces spheroides</name>
    <dbReference type="NCBI Taxonomy" id="193462"/>
    <lineage>
        <taxon>Bacteria</taxon>
        <taxon>Bacillati</taxon>
        <taxon>Actinomycetota</taxon>
        <taxon>Actinomycetes</taxon>
        <taxon>Kitasatosporales</taxon>
        <taxon>Streptomycetaceae</taxon>
        <taxon>Streptomyces</taxon>
    </lineage>
</organism>
<dbReference type="EMBL" id="CP109495">
    <property type="protein sequence ID" value="WUX50645.1"/>
    <property type="molecule type" value="Genomic_DNA"/>
</dbReference>
<evidence type="ECO:0000313" key="1">
    <source>
        <dbReference type="EMBL" id="WUX50645.1"/>
    </source>
</evidence>
<protein>
    <submittedName>
        <fullName evidence="1">Uncharacterized protein</fullName>
    </submittedName>
</protein>
<gene>
    <name evidence="1" type="ORF">OG442_03215</name>
</gene>
<reference evidence="1" key="1">
    <citation type="submission" date="2022-10" db="EMBL/GenBank/DDBJ databases">
        <title>The complete genomes of actinobacterial strains from the NBC collection.</title>
        <authorList>
            <person name="Joergensen T.S."/>
            <person name="Alvarez Arevalo M."/>
            <person name="Sterndorff E.B."/>
            <person name="Faurdal D."/>
            <person name="Vuksanovic O."/>
            <person name="Mourched A.-S."/>
            <person name="Charusanti P."/>
            <person name="Shaw S."/>
            <person name="Blin K."/>
            <person name="Weber T."/>
        </authorList>
    </citation>
    <scope>NUCLEOTIDE SEQUENCE</scope>
    <source>
        <strain evidence="1">NBC_01432</strain>
    </source>
</reference>
<dbReference type="RefSeq" id="WP_329074274.1">
    <property type="nucleotide sequence ID" value="NZ_CP109495.1"/>
</dbReference>